<evidence type="ECO:0000256" key="1">
    <source>
        <dbReference type="ARBA" id="ARBA00022679"/>
    </source>
</evidence>
<feature type="region of interest" description="Disordered" evidence="7">
    <location>
        <begin position="297"/>
        <end position="326"/>
    </location>
</feature>
<dbReference type="CDD" id="cd06606">
    <property type="entry name" value="STKc_MAPKKK"/>
    <property type="match status" value="1"/>
</dbReference>
<dbReference type="Pfam" id="PF00069">
    <property type="entry name" value="Pkinase"/>
    <property type="match status" value="1"/>
</dbReference>
<evidence type="ECO:0000256" key="4">
    <source>
        <dbReference type="ARBA" id="ARBA00022840"/>
    </source>
</evidence>
<dbReference type="GO" id="GO:0004674">
    <property type="term" value="F:protein serine/threonine kinase activity"/>
    <property type="evidence" value="ECO:0007669"/>
    <property type="project" value="UniProtKB-KW"/>
</dbReference>
<keyword evidence="2 5" id="KW-0547">Nucleotide-binding</keyword>
<proteinExistence type="inferred from homology"/>
<accession>A0AAV7EIR2</accession>
<protein>
    <recommendedName>
        <fullName evidence="8">Protein kinase domain-containing protein</fullName>
    </recommendedName>
</protein>
<organism evidence="9 10">
    <name type="scientific">Aristolochia fimbriata</name>
    <name type="common">White veined hardy Dutchman's pipe vine</name>
    <dbReference type="NCBI Taxonomy" id="158543"/>
    <lineage>
        <taxon>Eukaryota</taxon>
        <taxon>Viridiplantae</taxon>
        <taxon>Streptophyta</taxon>
        <taxon>Embryophyta</taxon>
        <taxon>Tracheophyta</taxon>
        <taxon>Spermatophyta</taxon>
        <taxon>Magnoliopsida</taxon>
        <taxon>Magnoliidae</taxon>
        <taxon>Piperales</taxon>
        <taxon>Aristolochiaceae</taxon>
        <taxon>Aristolochia</taxon>
    </lineage>
</organism>
<dbReference type="Gene3D" id="3.30.200.20">
    <property type="entry name" value="Phosphorylase Kinase, domain 1"/>
    <property type="match status" value="1"/>
</dbReference>
<dbReference type="GO" id="GO:0005524">
    <property type="term" value="F:ATP binding"/>
    <property type="evidence" value="ECO:0007669"/>
    <property type="project" value="UniProtKB-UniRule"/>
</dbReference>
<keyword evidence="3" id="KW-0418">Kinase</keyword>
<dbReference type="PANTHER" id="PTHR48011">
    <property type="entry name" value="CCR4-NOT TRANSCRIPTIONAL COMPLEX SUBUNIT CAF120-RELATED"/>
    <property type="match status" value="1"/>
</dbReference>
<evidence type="ECO:0000313" key="10">
    <source>
        <dbReference type="Proteomes" id="UP000825729"/>
    </source>
</evidence>
<name>A0AAV7EIR2_ARIFI</name>
<dbReference type="AlphaFoldDB" id="A0AAV7EIR2"/>
<feature type="region of interest" description="Disordered" evidence="7">
    <location>
        <begin position="387"/>
        <end position="408"/>
    </location>
</feature>
<dbReference type="InterPro" id="IPR008271">
    <property type="entry name" value="Ser/Thr_kinase_AS"/>
</dbReference>
<dbReference type="PROSITE" id="PS50011">
    <property type="entry name" value="PROTEIN_KINASE_DOM"/>
    <property type="match status" value="1"/>
</dbReference>
<dbReference type="SUPFAM" id="SSF56112">
    <property type="entry name" value="Protein kinase-like (PK-like)"/>
    <property type="match status" value="1"/>
</dbReference>
<keyword evidence="1" id="KW-0808">Transferase</keyword>
<comment type="similarity">
    <text evidence="6">Belongs to the protein kinase superfamily.</text>
</comment>
<dbReference type="InterPro" id="IPR017441">
    <property type="entry name" value="Protein_kinase_ATP_BS"/>
</dbReference>
<dbReference type="Gene3D" id="1.10.510.10">
    <property type="entry name" value="Transferase(Phosphotransferase) domain 1"/>
    <property type="match status" value="1"/>
</dbReference>
<sequence length="465" mass="50480">MGYWIRGPAIGRGSSATVSLALSGEHVLAVKSAELARSGFLQREQGILSLLASPRIVRYAGHDITAENGKTFFNLMMEYVEGGSLADLVKLRGGRLEESEMRPVTRAILQGLSYLHGKGLVHCDIKGQNILMGLDGPKIADLGCARWVDCSASDDHPIAGTPLYMAPEVARGEEQGFPADLWALGCTVVEMATGRAPWPNVLDPISALYRIAYSADVPQFPPCLSDQATDFLDKCLRRNPDERWTADQLLKHPFVDDSAKQFLGGSPIPTNSPTSILDQAFWDSLDESETELTATHIDQSPTVQSTDERLRSLSGGNSSPRSPDWAWGEDWISVRRSEELEVPSADTEADRIPTEEQSCGSNFSRHIVEELGTSSNPVLINEEQLEAESSSSISVDVPSRPRSVQGENTATTVDTCTFTNTILFSGNSAPGTKLDARATSARAWHDAKLPTCPPELGYTIEYVAS</sequence>
<keyword evidence="4 5" id="KW-0067">ATP-binding</keyword>
<dbReference type="InterPro" id="IPR052751">
    <property type="entry name" value="Plant_MAPKKK"/>
</dbReference>
<dbReference type="PROSITE" id="PS00108">
    <property type="entry name" value="PROTEIN_KINASE_ST"/>
    <property type="match status" value="1"/>
</dbReference>
<dbReference type="EMBL" id="JAINDJ010000005">
    <property type="protein sequence ID" value="KAG9447586.1"/>
    <property type="molecule type" value="Genomic_DNA"/>
</dbReference>
<evidence type="ECO:0000256" key="6">
    <source>
        <dbReference type="RuleBase" id="RU000304"/>
    </source>
</evidence>
<dbReference type="Proteomes" id="UP000825729">
    <property type="component" value="Unassembled WGS sequence"/>
</dbReference>
<reference evidence="9 10" key="1">
    <citation type="submission" date="2021-07" db="EMBL/GenBank/DDBJ databases">
        <title>The Aristolochia fimbriata genome: insights into angiosperm evolution, floral development and chemical biosynthesis.</title>
        <authorList>
            <person name="Jiao Y."/>
        </authorList>
    </citation>
    <scope>NUCLEOTIDE SEQUENCE [LARGE SCALE GENOMIC DNA]</scope>
    <source>
        <strain evidence="9">IBCAS-2021</strain>
        <tissue evidence="9">Leaf</tissue>
    </source>
</reference>
<evidence type="ECO:0000256" key="3">
    <source>
        <dbReference type="ARBA" id="ARBA00022777"/>
    </source>
</evidence>
<evidence type="ECO:0000313" key="9">
    <source>
        <dbReference type="EMBL" id="KAG9447586.1"/>
    </source>
</evidence>
<evidence type="ECO:0000259" key="8">
    <source>
        <dbReference type="PROSITE" id="PS50011"/>
    </source>
</evidence>
<comment type="caution">
    <text evidence="9">The sequence shown here is derived from an EMBL/GenBank/DDBJ whole genome shotgun (WGS) entry which is preliminary data.</text>
</comment>
<dbReference type="GO" id="GO:0007165">
    <property type="term" value="P:signal transduction"/>
    <property type="evidence" value="ECO:0007669"/>
    <property type="project" value="TreeGrafter"/>
</dbReference>
<gene>
    <name evidence="9" type="ORF">H6P81_013714</name>
</gene>
<dbReference type="InterPro" id="IPR000719">
    <property type="entry name" value="Prot_kinase_dom"/>
</dbReference>
<dbReference type="InterPro" id="IPR011009">
    <property type="entry name" value="Kinase-like_dom_sf"/>
</dbReference>
<feature type="domain" description="Protein kinase" evidence="8">
    <location>
        <begin position="4"/>
        <end position="255"/>
    </location>
</feature>
<evidence type="ECO:0000256" key="7">
    <source>
        <dbReference type="SAM" id="MobiDB-lite"/>
    </source>
</evidence>
<keyword evidence="10" id="KW-1185">Reference proteome</keyword>
<feature type="binding site" evidence="5">
    <location>
        <position position="31"/>
    </location>
    <ligand>
        <name>ATP</name>
        <dbReference type="ChEBI" id="CHEBI:30616"/>
    </ligand>
</feature>
<feature type="compositionally biased region" description="Low complexity" evidence="7">
    <location>
        <begin position="389"/>
        <end position="404"/>
    </location>
</feature>
<keyword evidence="6" id="KW-0723">Serine/threonine-protein kinase</keyword>
<dbReference type="PROSITE" id="PS00107">
    <property type="entry name" value="PROTEIN_KINASE_ATP"/>
    <property type="match status" value="1"/>
</dbReference>
<dbReference type="PANTHER" id="PTHR48011:SF4">
    <property type="entry name" value="MITOGEN-ACTIVATED PROTEIN KINASE KINASE KINASE 19"/>
    <property type="match status" value="1"/>
</dbReference>
<dbReference type="SMART" id="SM00220">
    <property type="entry name" value="S_TKc"/>
    <property type="match status" value="1"/>
</dbReference>
<evidence type="ECO:0000256" key="5">
    <source>
        <dbReference type="PROSITE-ProRule" id="PRU10141"/>
    </source>
</evidence>
<evidence type="ECO:0000256" key="2">
    <source>
        <dbReference type="ARBA" id="ARBA00022741"/>
    </source>
</evidence>